<evidence type="ECO:0000313" key="3">
    <source>
        <dbReference type="Proteomes" id="UP000037460"/>
    </source>
</evidence>
<dbReference type="AlphaFoldDB" id="A0A0M0K870"/>
<accession>A0A0M0K870</accession>
<feature type="compositionally biased region" description="Basic and acidic residues" evidence="1">
    <location>
        <begin position="277"/>
        <end position="287"/>
    </location>
</feature>
<protein>
    <submittedName>
        <fullName evidence="2">Uncharacterized protein</fullName>
    </submittedName>
</protein>
<comment type="caution">
    <text evidence="2">The sequence shown here is derived from an EMBL/GenBank/DDBJ whole genome shotgun (WGS) entry which is preliminary data.</text>
</comment>
<feature type="region of interest" description="Disordered" evidence="1">
    <location>
        <begin position="277"/>
        <end position="323"/>
    </location>
</feature>
<evidence type="ECO:0000256" key="1">
    <source>
        <dbReference type="SAM" id="MobiDB-lite"/>
    </source>
</evidence>
<sequence>MGAHEAAQVGDTSDKSDEMRTAPPPLAKPSLVSLSEHQSARAAEAALEAATAAQQEQRVAAALAACEAAAAAEQRVLLDELHTSEEAIARNFATREAQVNQRLSRLQLLRLMRQWAEGARTQRARIQAAARLVVKEALRPVGRALVTWRDRCEQRRLERRVLARMRGAVPRAWATWRELAEQRRLERAVLARMRAPKVAAAFGEWRKLASDEAQRKREDVLQRQYEERLASELAQARSAYAAAADEMDGRAAAITRELERQLTEKEAEAEAARRELELAGRLHDPPPRARARLPQLDRVARRTAAALGGREPSAQPRKVARDA</sequence>
<name>A0A0M0K870_9EUKA</name>
<gene>
    <name evidence="2" type="ORF">Ctob_013489</name>
</gene>
<evidence type="ECO:0000313" key="2">
    <source>
        <dbReference type="EMBL" id="KOO34984.1"/>
    </source>
</evidence>
<dbReference type="EMBL" id="JWZX01001022">
    <property type="protein sequence ID" value="KOO34984.1"/>
    <property type="molecule type" value="Genomic_DNA"/>
</dbReference>
<feature type="region of interest" description="Disordered" evidence="1">
    <location>
        <begin position="1"/>
        <end position="37"/>
    </location>
</feature>
<dbReference type="Proteomes" id="UP000037460">
    <property type="component" value="Unassembled WGS sequence"/>
</dbReference>
<organism evidence="2 3">
    <name type="scientific">Chrysochromulina tobinii</name>
    <dbReference type="NCBI Taxonomy" id="1460289"/>
    <lineage>
        <taxon>Eukaryota</taxon>
        <taxon>Haptista</taxon>
        <taxon>Haptophyta</taxon>
        <taxon>Prymnesiophyceae</taxon>
        <taxon>Prymnesiales</taxon>
        <taxon>Chrysochromulinaceae</taxon>
        <taxon>Chrysochromulina</taxon>
    </lineage>
</organism>
<reference evidence="3" key="1">
    <citation type="journal article" date="2015" name="PLoS Genet.">
        <title>Genome Sequence and Transcriptome Analyses of Chrysochromulina tobin: Metabolic Tools for Enhanced Algal Fitness in the Prominent Order Prymnesiales (Haptophyceae).</title>
        <authorList>
            <person name="Hovde B.T."/>
            <person name="Deodato C.R."/>
            <person name="Hunsperger H.M."/>
            <person name="Ryken S.A."/>
            <person name="Yost W."/>
            <person name="Jha R.K."/>
            <person name="Patterson J."/>
            <person name="Monnat R.J. Jr."/>
            <person name="Barlow S.B."/>
            <person name="Starkenburg S.R."/>
            <person name="Cattolico R.A."/>
        </authorList>
    </citation>
    <scope>NUCLEOTIDE SEQUENCE</scope>
    <source>
        <strain evidence="3">CCMP291</strain>
    </source>
</reference>
<proteinExistence type="predicted"/>
<keyword evidence="3" id="KW-1185">Reference proteome</keyword>